<sequence>MRAGPPTAPTASRPSVFAPTGASSFAILGYVQVFVGSQVSHWDFPRSTASVALMAEFGSRNGLALADVLAGSGLSEADLRDHDRMIVGRQELAVATNLVSLLGDAADLGVRVGGSYHVGSLGIFGFACLTSSTLGDAVRFAARFYELSYGFGLPTVTVDGPVAAMRLDLPDLTGPVAQFLVRRDLVAIARVMAEMLGRPVPFTSIEFAGPAPSSGDALARKEFGVMPSYDAPANVARWPAALLDNPLPRASASSVAMCEQQCRALLERRRLRTGVSRRVRERLASIDGEPHTIAAVARQLAMSERTLRRRLAEENTTFRDLAEEVHRVLAEELLATGALSVEDVALRLGYAEATSFIAAFKRWTGTTPARYQRSVAPRARQAAG</sequence>
<protein>
    <submittedName>
        <fullName evidence="5">Transcriptional regulator</fullName>
    </submittedName>
</protein>
<dbReference type="Pfam" id="PF12625">
    <property type="entry name" value="Arabinose_bd"/>
    <property type="match status" value="1"/>
</dbReference>
<dbReference type="InterPro" id="IPR032687">
    <property type="entry name" value="AraC-type_N"/>
</dbReference>
<keyword evidence="3" id="KW-0804">Transcription</keyword>
<keyword evidence="1" id="KW-0805">Transcription regulation</keyword>
<dbReference type="InterPro" id="IPR020449">
    <property type="entry name" value="Tscrpt_reg_AraC-type_HTH"/>
</dbReference>
<evidence type="ECO:0000313" key="6">
    <source>
        <dbReference type="Proteomes" id="UP000199601"/>
    </source>
</evidence>
<organism evidence="5 6">
    <name type="scientific">Mycobacterium europaeum</name>
    <dbReference type="NCBI Taxonomy" id="761804"/>
    <lineage>
        <taxon>Bacteria</taxon>
        <taxon>Bacillati</taxon>
        <taxon>Actinomycetota</taxon>
        <taxon>Actinomycetes</taxon>
        <taxon>Mycobacteriales</taxon>
        <taxon>Mycobacteriaceae</taxon>
        <taxon>Mycobacterium</taxon>
        <taxon>Mycobacterium simiae complex</taxon>
    </lineage>
</organism>
<evidence type="ECO:0000259" key="4">
    <source>
        <dbReference type="PROSITE" id="PS01124"/>
    </source>
</evidence>
<dbReference type="PRINTS" id="PR00032">
    <property type="entry name" value="HTHARAC"/>
</dbReference>
<dbReference type="Gene3D" id="1.10.10.60">
    <property type="entry name" value="Homeodomain-like"/>
    <property type="match status" value="1"/>
</dbReference>
<keyword evidence="2" id="KW-0238">DNA-binding</keyword>
<dbReference type="PANTHER" id="PTHR47894">
    <property type="entry name" value="HTH-TYPE TRANSCRIPTIONAL REGULATOR GADX"/>
    <property type="match status" value="1"/>
</dbReference>
<dbReference type="GO" id="GO:0003700">
    <property type="term" value="F:DNA-binding transcription factor activity"/>
    <property type="evidence" value="ECO:0007669"/>
    <property type="project" value="InterPro"/>
</dbReference>
<dbReference type="InterPro" id="IPR018060">
    <property type="entry name" value="HTH_AraC"/>
</dbReference>
<accession>A0A0U1DQA2</accession>
<reference evidence="6" key="1">
    <citation type="submission" date="2015-03" db="EMBL/GenBank/DDBJ databases">
        <authorList>
            <person name="Urmite Genomes"/>
        </authorList>
    </citation>
    <scope>NUCLEOTIDE SEQUENCE [LARGE SCALE GENOMIC DNA]</scope>
    <source>
        <strain evidence="6">CSUR P1344</strain>
    </source>
</reference>
<dbReference type="SMART" id="SM00342">
    <property type="entry name" value="HTH_ARAC"/>
    <property type="match status" value="1"/>
</dbReference>
<dbReference type="EMBL" id="CTEC01000002">
    <property type="protein sequence ID" value="CQD19850.1"/>
    <property type="molecule type" value="Genomic_DNA"/>
</dbReference>
<proteinExistence type="predicted"/>
<dbReference type="AlphaFoldDB" id="A0A0U1DQA2"/>
<dbReference type="GO" id="GO:0005829">
    <property type="term" value="C:cytosol"/>
    <property type="evidence" value="ECO:0007669"/>
    <property type="project" value="TreeGrafter"/>
</dbReference>
<dbReference type="PANTHER" id="PTHR47894:SF1">
    <property type="entry name" value="HTH-TYPE TRANSCRIPTIONAL REGULATOR VQSM"/>
    <property type="match status" value="1"/>
</dbReference>
<dbReference type="InterPro" id="IPR009057">
    <property type="entry name" value="Homeodomain-like_sf"/>
</dbReference>
<evidence type="ECO:0000256" key="1">
    <source>
        <dbReference type="ARBA" id="ARBA00023015"/>
    </source>
</evidence>
<dbReference type="Pfam" id="PF12833">
    <property type="entry name" value="HTH_18"/>
    <property type="match status" value="1"/>
</dbReference>
<gene>
    <name evidence="5" type="ORF">BN000_04672</name>
</gene>
<evidence type="ECO:0000256" key="3">
    <source>
        <dbReference type="ARBA" id="ARBA00023163"/>
    </source>
</evidence>
<dbReference type="Proteomes" id="UP000199601">
    <property type="component" value="Unassembled WGS sequence"/>
</dbReference>
<evidence type="ECO:0000256" key="2">
    <source>
        <dbReference type="ARBA" id="ARBA00023125"/>
    </source>
</evidence>
<dbReference type="PROSITE" id="PS01124">
    <property type="entry name" value="HTH_ARAC_FAMILY_2"/>
    <property type="match status" value="1"/>
</dbReference>
<keyword evidence="6" id="KW-1185">Reference proteome</keyword>
<feature type="domain" description="HTH araC/xylS-type" evidence="4">
    <location>
        <begin position="277"/>
        <end position="374"/>
    </location>
</feature>
<dbReference type="GO" id="GO:0000976">
    <property type="term" value="F:transcription cis-regulatory region binding"/>
    <property type="evidence" value="ECO:0007669"/>
    <property type="project" value="TreeGrafter"/>
</dbReference>
<name>A0A0U1DQA2_9MYCO</name>
<dbReference type="SUPFAM" id="SSF46689">
    <property type="entry name" value="Homeodomain-like"/>
    <property type="match status" value="1"/>
</dbReference>
<evidence type="ECO:0000313" key="5">
    <source>
        <dbReference type="EMBL" id="CQD19850.1"/>
    </source>
</evidence>